<dbReference type="PANTHER" id="PTHR24220">
    <property type="entry name" value="IMPORT ATP-BINDING PROTEIN"/>
    <property type="match status" value="1"/>
</dbReference>
<dbReference type="SUPFAM" id="SSF52540">
    <property type="entry name" value="P-loop containing nucleoside triphosphate hydrolases"/>
    <property type="match status" value="1"/>
</dbReference>
<dbReference type="Gene3D" id="3.40.50.300">
    <property type="entry name" value="P-loop containing nucleotide triphosphate hydrolases"/>
    <property type="match status" value="1"/>
</dbReference>
<organism evidence="4 5">
    <name type="scientific">Thermococcus guaymasensis DSM 11113</name>
    <dbReference type="NCBI Taxonomy" id="1432656"/>
    <lineage>
        <taxon>Archaea</taxon>
        <taxon>Methanobacteriati</taxon>
        <taxon>Methanobacteriota</taxon>
        <taxon>Thermococci</taxon>
        <taxon>Thermococcales</taxon>
        <taxon>Thermococcaceae</taxon>
        <taxon>Thermococcus</taxon>
    </lineage>
</organism>
<dbReference type="InterPro" id="IPR027417">
    <property type="entry name" value="P-loop_NTPase"/>
</dbReference>
<sequence length="222" mass="24785">MIKVENLSILYRVNGREFLGLKNFSGEFMEGEIGVIFGPSGSGKTSLLLSIGTLLRPAEGRVLYDGVDVYSLLEKKVRELRKNLGISFQEPTFVNVLSVWENIELGLYASGRLNEEFKKRARELAETLGIAQILNKKPNEISGGEARRAAIVRALAHDPRTILLDEPTAYLDAGSAEKLIEILREERERGKILILTTHDPVLEKVADRRFTLQYGMPVGTET</sequence>
<dbReference type="PROSITE" id="PS00211">
    <property type="entry name" value="ABC_TRANSPORTER_1"/>
    <property type="match status" value="1"/>
</dbReference>
<dbReference type="Pfam" id="PF00005">
    <property type="entry name" value="ABC_tran"/>
    <property type="match status" value="1"/>
</dbReference>
<evidence type="ECO:0000313" key="5">
    <source>
        <dbReference type="Proteomes" id="UP000062043"/>
    </source>
</evidence>
<dbReference type="InterPro" id="IPR015854">
    <property type="entry name" value="ABC_transpr_LolD-like"/>
</dbReference>
<name>A0A0X1KHP6_9EURY</name>
<keyword evidence="5" id="KW-1185">Reference proteome</keyword>
<dbReference type="SMART" id="SM00382">
    <property type="entry name" value="AAA"/>
    <property type="match status" value="1"/>
</dbReference>
<gene>
    <name evidence="4" type="ORF">X802_00170</name>
</gene>
<evidence type="ECO:0000313" key="4">
    <source>
        <dbReference type="EMBL" id="AJC70780.1"/>
    </source>
</evidence>
<dbReference type="KEGG" id="tgy:X802_00170"/>
<dbReference type="GO" id="GO:0005886">
    <property type="term" value="C:plasma membrane"/>
    <property type="evidence" value="ECO:0007669"/>
    <property type="project" value="TreeGrafter"/>
</dbReference>
<dbReference type="OrthoDB" id="31298at2157"/>
<dbReference type="InterPro" id="IPR003593">
    <property type="entry name" value="AAA+_ATPase"/>
</dbReference>
<accession>A0A0X1KHP6</accession>
<evidence type="ECO:0000256" key="2">
    <source>
        <dbReference type="ARBA" id="ARBA00022840"/>
    </source>
</evidence>
<dbReference type="RefSeq" id="WP_062369945.1">
    <property type="nucleotide sequence ID" value="NZ_CP007140.1"/>
</dbReference>
<dbReference type="PATRIC" id="fig|1432656.3.peg.34"/>
<evidence type="ECO:0000256" key="1">
    <source>
        <dbReference type="ARBA" id="ARBA00022741"/>
    </source>
</evidence>
<dbReference type="GO" id="GO:0022857">
    <property type="term" value="F:transmembrane transporter activity"/>
    <property type="evidence" value="ECO:0007669"/>
    <property type="project" value="TreeGrafter"/>
</dbReference>
<dbReference type="Proteomes" id="UP000062043">
    <property type="component" value="Chromosome"/>
</dbReference>
<reference evidence="4 5" key="1">
    <citation type="submission" date="2014-01" db="EMBL/GenBank/DDBJ databases">
        <title>Genome sequencing of Thermococcus guaymasensis.</title>
        <authorList>
            <person name="Zhang X."/>
            <person name="Alvare G."/>
            <person name="Fristensky B."/>
            <person name="Chen L."/>
            <person name="Suen T."/>
            <person name="Chen Q."/>
            <person name="Ma K."/>
        </authorList>
    </citation>
    <scope>NUCLEOTIDE SEQUENCE [LARGE SCALE GENOMIC DNA]</scope>
    <source>
        <strain evidence="4 5">DSM 11113</strain>
    </source>
</reference>
<dbReference type="GO" id="GO:0016887">
    <property type="term" value="F:ATP hydrolysis activity"/>
    <property type="evidence" value="ECO:0007669"/>
    <property type="project" value="InterPro"/>
</dbReference>
<dbReference type="InterPro" id="IPR003439">
    <property type="entry name" value="ABC_transporter-like_ATP-bd"/>
</dbReference>
<dbReference type="AlphaFoldDB" id="A0A0X1KHP6"/>
<dbReference type="EMBL" id="CP007140">
    <property type="protein sequence ID" value="AJC70780.1"/>
    <property type="molecule type" value="Genomic_DNA"/>
</dbReference>
<evidence type="ECO:0000259" key="3">
    <source>
        <dbReference type="PROSITE" id="PS50893"/>
    </source>
</evidence>
<dbReference type="STRING" id="1432656.X802_00170"/>
<keyword evidence="2" id="KW-0067">ATP-binding</keyword>
<dbReference type="GO" id="GO:0005524">
    <property type="term" value="F:ATP binding"/>
    <property type="evidence" value="ECO:0007669"/>
    <property type="project" value="UniProtKB-KW"/>
</dbReference>
<dbReference type="PROSITE" id="PS50893">
    <property type="entry name" value="ABC_TRANSPORTER_2"/>
    <property type="match status" value="1"/>
</dbReference>
<protein>
    <submittedName>
        <fullName evidence="4">ABC transporter ATPase</fullName>
    </submittedName>
</protein>
<proteinExistence type="predicted"/>
<feature type="domain" description="ABC transporter" evidence="3">
    <location>
        <begin position="2"/>
        <end position="222"/>
    </location>
</feature>
<dbReference type="GeneID" id="27134079"/>
<dbReference type="InterPro" id="IPR017871">
    <property type="entry name" value="ABC_transporter-like_CS"/>
</dbReference>
<keyword evidence="1" id="KW-0547">Nucleotide-binding</keyword>